<dbReference type="SUPFAM" id="SSF56112">
    <property type="entry name" value="Protein kinase-like (PK-like)"/>
    <property type="match status" value="1"/>
</dbReference>
<dbReference type="GO" id="GO:0005524">
    <property type="term" value="F:ATP binding"/>
    <property type="evidence" value="ECO:0007669"/>
    <property type="project" value="InterPro"/>
</dbReference>
<keyword evidence="2" id="KW-0723">Serine/threonine-protein kinase</keyword>
<organism evidence="2">
    <name type="scientific">Terrestrivirus sp</name>
    <dbReference type="NCBI Taxonomy" id="2487775"/>
    <lineage>
        <taxon>Viruses</taxon>
        <taxon>Varidnaviria</taxon>
        <taxon>Bamfordvirae</taxon>
        <taxon>Nucleocytoviricota</taxon>
        <taxon>Megaviricetes</taxon>
        <taxon>Imitervirales</taxon>
        <taxon>Mimiviridae</taxon>
        <taxon>Klosneuvirinae</taxon>
    </lineage>
</organism>
<proteinExistence type="predicted"/>
<protein>
    <submittedName>
        <fullName evidence="2">Serine/threonine protein kinase</fullName>
    </submittedName>
</protein>
<dbReference type="PROSITE" id="PS50011">
    <property type="entry name" value="PROTEIN_KINASE_DOM"/>
    <property type="match status" value="1"/>
</dbReference>
<keyword evidence="2" id="KW-0418">Kinase</keyword>
<accession>A0A3G4ZLY6</accession>
<dbReference type="PROSITE" id="PS00108">
    <property type="entry name" value="PROTEIN_KINASE_ST"/>
    <property type="match status" value="1"/>
</dbReference>
<name>A0A3G4ZLY6_9VIRU</name>
<dbReference type="Gene3D" id="1.10.510.10">
    <property type="entry name" value="Transferase(Phosphotransferase) domain 1"/>
    <property type="match status" value="1"/>
</dbReference>
<dbReference type="InterPro" id="IPR011009">
    <property type="entry name" value="Kinase-like_dom_sf"/>
</dbReference>
<dbReference type="GO" id="GO:0004674">
    <property type="term" value="F:protein serine/threonine kinase activity"/>
    <property type="evidence" value="ECO:0007669"/>
    <property type="project" value="UniProtKB-KW"/>
</dbReference>
<keyword evidence="2" id="KW-0808">Transferase</keyword>
<feature type="domain" description="Protein kinase" evidence="1">
    <location>
        <begin position="100"/>
        <end position="451"/>
    </location>
</feature>
<evidence type="ECO:0000313" key="2">
    <source>
        <dbReference type="EMBL" id="AYV75855.1"/>
    </source>
</evidence>
<reference evidence="2" key="1">
    <citation type="submission" date="2018-10" db="EMBL/GenBank/DDBJ databases">
        <title>Hidden diversity of soil giant viruses.</title>
        <authorList>
            <person name="Schulz F."/>
            <person name="Alteio L."/>
            <person name="Goudeau D."/>
            <person name="Ryan E.M."/>
            <person name="Malmstrom R.R."/>
            <person name="Blanchard J."/>
            <person name="Woyke T."/>
        </authorList>
    </citation>
    <scope>NUCLEOTIDE SEQUENCE</scope>
    <source>
        <strain evidence="2">TEV1</strain>
    </source>
</reference>
<dbReference type="InterPro" id="IPR000719">
    <property type="entry name" value="Prot_kinase_dom"/>
</dbReference>
<dbReference type="EMBL" id="MK071981">
    <property type="protein sequence ID" value="AYV75855.1"/>
    <property type="molecule type" value="Genomic_DNA"/>
</dbReference>
<sequence>MENDNRSVNSLTKHSIITLKSNEHGKRRDTIPYRIQFVQELMRDKSLRPLIDFTQVDTEYYKNGTEMSNETEFGDTDSNDTRRTLHKRVLDFYNIITQIGGDLHYIKSGTTGHTFKGVIDCGNGDIFNYGLKVVAFPKKDKYGIIYDSTRPENAEIRMLRLFGYFIATKQTPHIVLPIATFNTSISPFLTLLEDEVVDETDEKYVEFLKKYKEGEYYDEVSILLSEWANRGDLLDYIKKNYENIQLIHWKVFFFQLISTLAVIQSKFPDFRHNDLKANNILIHKISRDKPRFTYTILRKKYSIPNIGYSIKLWDFDFANIPGIVDNAKVSLDWTKPINVTPAKHQYYDIHYFFNTLAFTGFFPKFMTSEHIHKDVKEFVKRIIPTKYRSKLCIHKSTQPQSNPPGAKKQKEEQCKICHKYVHSKGRLLASEEYITPAALLSDPFFAEFIPK</sequence>
<gene>
    <name evidence="2" type="ORF">Terrestrivirus3_124</name>
</gene>
<dbReference type="InterPro" id="IPR008271">
    <property type="entry name" value="Ser/Thr_kinase_AS"/>
</dbReference>
<evidence type="ECO:0000259" key="1">
    <source>
        <dbReference type="PROSITE" id="PS50011"/>
    </source>
</evidence>